<dbReference type="AlphaFoldDB" id="A0A2J6X4G2"/>
<dbReference type="InterPro" id="IPR029032">
    <property type="entry name" value="AhpD-like"/>
</dbReference>
<proteinExistence type="predicted"/>
<accession>A0A2J6X4G2</accession>
<gene>
    <name evidence="2" type="ORF">C0175_05805</name>
</gene>
<dbReference type="InterPro" id="IPR003779">
    <property type="entry name" value="CMD-like"/>
</dbReference>
<dbReference type="NCBIfam" id="TIGR00778">
    <property type="entry name" value="ahpD_dom"/>
    <property type="match status" value="1"/>
</dbReference>
<dbReference type="PANTHER" id="PTHR33930">
    <property type="entry name" value="ALKYL HYDROPEROXIDE REDUCTASE AHPD"/>
    <property type="match status" value="1"/>
</dbReference>
<dbReference type="SUPFAM" id="SSF69118">
    <property type="entry name" value="AhpD-like"/>
    <property type="match status" value="1"/>
</dbReference>
<organism evidence="2 3">
    <name type="scientific">Caldisericum exile</name>
    <dbReference type="NCBI Taxonomy" id="693075"/>
    <lineage>
        <taxon>Bacteria</taxon>
        <taxon>Pseudomonadati</taxon>
        <taxon>Caldisericota/Cryosericota group</taxon>
        <taxon>Caldisericota</taxon>
        <taxon>Caldisericia</taxon>
        <taxon>Caldisericales</taxon>
        <taxon>Caldisericaceae</taxon>
        <taxon>Caldisericum</taxon>
    </lineage>
</organism>
<evidence type="ECO:0000313" key="3">
    <source>
        <dbReference type="Proteomes" id="UP000236910"/>
    </source>
</evidence>
<reference evidence="2 3" key="1">
    <citation type="submission" date="2018-01" db="EMBL/GenBank/DDBJ databases">
        <title>Metagenomic assembled genomes from two thermal pools in the Uzon Caldera, Kamchatka, Russia.</title>
        <authorList>
            <person name="Wilkins L."/>
            <person name="Ettinger C."/>
        </authorList>
    </citation>
    <scope>NUCLEOTIDE SEQUENCE [LARGE SCALE GENOMIC DNA]</scope>
    <source>
        <strain evidence="2">ARK-10</strain>
    </source>
</reference>
<dbReference type="Proteomes" id="UP000236910">
    <property type="component" value="Unassembled WGS sequence"/>
</dbReference>
<evidence type="ECO:0000313" key="2">
    <source>
        <dbReference type="EMBL" id="PMP81241.1"/>
    </source>
</evidence>
<dbReference type="InterPro" id="IPR004675">
    <property type="entry name" value="AhpD_core"/>
</dbReference>
<name>A0A2J6X4G2_9BACT</name>
<comment type="caution">
    <text evidence="2">The sequence shown here is derived from an EMBL/GenBank/DDBJ whole genome shotgun (WGS) entry which is preliminary data.</text>
</comment>
<dbReference type="Pfam" id="PF02627">
    <property type="entry name" value="CMD"/>
    <property type="match status" value="1"/>
</dbReference>
<dbReference type="Gene3D" id="1.20.1290.10">
    <property type="entry name" value="AhpD-like"/>
    <property type="match status" value="1"/>
</dbReference>
<dbReference type="PANTHER" id="PTHR33930:SF2">
    <property type="entry name" value="BLR3452 PROTEIN"/>
    <property type="match status" value="1"/>
</dbReference>
<evidence type="ECO:0000259" key="1">
    <source>
        <dbReference type="Pfam" id="PF02627"/>
    </source>
</evidence>
<dbReference type="EMBL" id="PNIX01000335">
    <property type="protein sequence ID" value="PMP81241.1"/>
    <property type="molecule type" value="Genomic_DNA"/>
</dbReference>
<dbReference type="GO" id="GO:0051920">
    <property type="term" value="F:peroxiredoxin activity"/>
    <property type="evidence" value="ECO:0007669"/>
    <property type="project" value="InterPro"/>
</dbReference>
<sequence length="108" mass="11770">MNRYYDQFMDLMKTLGENSPEYIKGFGEFVKAGEKNGALSSKFKELISVALSVVTQCPYCIAYHVKNAIKEGATKQEIIESAMVAGVMGGGPAVAHIKLVIDACDQFN</sequence>
<feature type="domain" description="Carboxymuconolactone decarboxylase-like" evidence="1">
    <location>
        <begin position="20"/>
        <end position="98"/>
    </location>
</feature>
<protein>
    <submittedName>
        <fullName evidence="2">Carboxymuconolactone decarboxylase family protein</fullName>
    </submittedName>
</protein>